<dbReference type="PANTHER" id="PTHR10869">
    <property type="entry name" value="PROLYL 4-HYDROXYLASE ALPHA SUBUNIT"/>
    <property type="match status" value="1"/>
</dbReference>
<keyword evidence="2" id="KW-0479">Metal-binding</keyword>
<evidence type="ECO:0000256" key="7">
    <source>
        <dbReference type="SAM" id="Phobius"/>
    </source>
</evidence>
<evidence type="ECO:0000256" key="6">
    <source>
        <dbReference type="ARBA" id="ARBA00023172"/>
    </source>
</evidence>
<dbReference type="InterPro" id="IPR005123">
    <property type="entry name" value="Oxoglu/Fe-dep_dioxygenase_dom"/>
</dbReference>
<dbReference type="PANTHER" id="PTHR10869:SF236">
    <property type="entry name" value="PROLYL 4-HYDROXYLASE ALPHA SUBUNIT DOMAIN-CONTAINING PROTEIN"/>
    <property type="match status" value="1"/>
</dbReference>
<feature type="domain" description="Fe2OG dioxygenase" evidence="8">
    <location>
        <begin position="1001"/>
        <end position="1113"/>
    </location>
</feature>
<evidence type="ECO:0000256" key="3">
    <source>
        <dbReference type="ARBA" id="ARBA00022964"/>
    </source>
</evidence>
<dbReference type="InterPro" id="IPR045054">
    <property type="entry name" value="P4HA-like"/>
</dbReference>
<dbReference type="Pfam" id="PF13640">
    <property type="entry name" value="2OG-FeII_Oxy_3"/>
    <property type="match status" value="1"/>
</dbReference>
<keyword evidence="4" id="KW-0560">Oxidoreductase</keyword>
<dbReference type="GO" id="GO:0004656">
    <property type="term" value="F:procollagen-proline 4-dioxygenase activity"/>
    <property type="evidence" value="ECO:0007669"/>
    <property type="project" value="TreeGrafter"/>
</dbReference>
<sequence>MGDCGAVEYAQQSHFNVLASLGNCMRPSEFFAYRRPFSRGSCAEFLSIDDHMTAQVCSRAQLRCSAPLRDTLIFAGADAAYPTVGLVPHQGKKRRNVTTGVFLGADVDGLTGIVSAPRHRTGVLMRVTAMLARAGFCSPALLASVLGLWVHVLLFRRAGFSVLQQVFVDARRTPATRIMPLHRDSINELFCLCAIGPLLQADLRVSYPGFLYAMDASPSGAGLCRAALPESVLRELWRHTEQKGFYTKLLEPASALLTDLGLSEDPGAFFVEGLSSATSSPFTPEPLPLLRPRAGLVYFLCLFGGDSNWTSAHCRAGLSDFASAEPCFSGLSLADLGDPGVFNRLAQLASCGRVHDWHACPSLLDLAAAPSLVRRLCFLLCLAASGGAFVSLALPFDCAWLRLHCFRALVSWGGVVTELCYCAFGSPCKTPSVFLHNKPWVLKLGGCVGLCSCEAAHFAEAGRFTAASVVAFASRCHPCVAVPLTLTFGERGLRGSKLLFAVTPALSTWCVTLSEIPGLFTTAARVVPWTWQVVSPPRLATRWTKLCVPSARTFSLPLATVLCSAESASLALRAFGLHLYSSGQPRYLLVYALTAVQDAHPEFRSRLSSAWQVDRKWQLAEPGECRPVISQPIVQAATALAICWGWFDWAALNLVGFLCMLHPAEMICLSRQDLVFPEDALSPDPVMYVHIRNPKTQRFARRQHSRLEDPLVLSLLASLYLDLPLASKLFRGSMHTYRRQWNKIMERLGVPHRLTDRGATPGVLRGSGATFLYLETEDLPLVAWRGRWSKTKTVEFYLQEAQFHFGLSANVRRTSLQQVISGRGRELQMEVQQRREEGEVPDLGQGVEELQGLPPLAAPLDAFDHFDPEQLEVQAIEPVDSLYGCFGGRCLVLYNVLSEEECQVLISSMATEDMMEAVAYQQDYRRNDRVIFASESLALLLWKRLQATASHLAIHIDGDGHECSRQRLLSERPEGGEDGERLCPRALQAPVGCHGLWEPIGLNERFRLCRYRPGGFFRPHCDGIYMRSQEEMSLFTCMFYLDSSMEGGATKFLKHDAVLAGKRSREGDILASVRPRRGMCLLFFQPGLLHEGEDVHGGVKHILRTEVMFRRKPGTGAQLTERQEEALRIVREAEAAELAGSLTLACDLYRRAFKMDPSLERHF</sequence>
<feature type="transmembrane region" description="Helical" evidence="7">
    <location>
        <begin position="130"/>
        <end position="155"/>
    </location>
</feature>
<dbReference type="InterPro" id="IPR044862">
    <property type="entry name" value="Pro_4_hyd_alph_FE2OG_OXY"/>
</dbReference>
<evidence type="ECO:0000256" key="5">
    <source>
        <dbReference type="ARBA" id="ARBA00023004"/>
    </source>
</evidence>
<evidence type="ECO:0000256" key="2">
    <source>
        <dbReference type="ARBA" id="ARBA00022723"/>
    </source>
</evidence>
<dbReference type="OrthoDB" id="69177at2759"/>
<dbReference type="InterPro" id="IPR011010">
    <property type="entry name" value="DNA_brk_join_enz"/>
</dbReference>
<keyword evidence="5" id="KW-0408">Iron</keyword>
<keyword evidence="3" id="KW-0223">Dioxygenase</keyword>
<dbReference type="GO" id="GO:0031418">
    <property type="term" value="F:L-ascorbic acid binding"/>
    <property type="evidence" value="ECO:0007669"/>
    <property type="project" value="InterPro"/>
</dbReference>
<dbReference type="GO" id="GO:0003677">
    <property type="term" value="F:DNA binding"/>
    <property type="evidence" value="ECO:0007669"/>
    <property type="project" value="InterPro"/>
</dbReference>
<keyword evidence="10" id="KW-1185">Reference proteome</keyword>
<dbReference type="Gene3D" id="1.10.443.10">
    <property type="entry name" value="Intergrase catalytic core"/>
    <property type="match status" value="1"/>
</dbReference>
<comment type="caution">
    <text evidence="9">The sequence shown here is derived from an EMBL/GenBank/DDBJ whole genome shotgun (WGS) entry which is preliminary data.</text>
</comment>
<evidence type="ECO:0000313" key="9">
    <source>
        <dbReference type="EMBL" id="OLP76697.1"/>
    </source>
</evidence>
<dbReference type="SUPFAM" id="SSF56349">
    <property type="entry name" value="DNA breaking-rejoining enzymes"/>
    <property type="match status" value="1"/>
</dbReference>
<accession>A0A1Q9C1A1</accession>
<dbReference type="Proteomes" id="UP000186817">
    <property type="component" value="Unassembled WGS sequence"/>
</dbReference>
<dbReference type="InterPro" id="IPR006620">
    <property type="entry name" value="Pro_4_hyd_alph"/>
</dbReference>
<dbReference type="InterPro" id="IPR013762">
    <property type="entry name" value="Integrase-like_cat_sf"/>
</dbReference>
<dbReference type="EMBL" id="LSRX01001951">
    <property type="protein sequence ID" value="OLP76697.1"/>
    <property type="molecule type" value="Genomic_DNA"/>
</dbReference>
<gene>
    <name evidence="9" type="ORF">AK812_SmicGene43336</name>
</gene>
<evidence type="ECO:0000259" key="8">
    <source>
        <dbReference type="PROSITE" id="PS51471"/>
    </source>
</evidence>
<dbReference type="GO" id="GO:0005783">
    <property type="term" value="C:endoplasmic reticulum"/>
    <property type="evidence" value="ECO:0007669"/>
    <property type="project" value="TreeGrafter"/>
</dbReference>
<proteinExistence type="predicted"/>
<dbReference type="AlphaFoldDB" id="A0A1Q9C1A1"/>
<dbReference type="Gene3D" id="2.60.120.620">
    <property type="entry name" value="q2cbj1_9rhob like domain"/>
    <property type="match status" value="1"/>
</dbReference>
<dbReference type="SMART" id="SM00702">
    <property type="entry name" value="P4Hc"/>
    <property type="match status" value="1"/>
</dbReference>
<comment type="cofactor">
    <cofactor evidence="1">
        <name>L-ascorbate</name>
        <dbReference type="ChEBI" id="CHEBI:38290"/>
    </cofactor>
</comment>
<keyword evidence="6" id="KW-0233">DNA recombination</keyword>
<dbReference type="GO" id="GO:0006310">
    <property type="term" value="P:DNA recombination"/>
    <property type="evidence" value="ECO:0007669"/>
    <property type="project" value="UniProtKB-KW"/>
</dbReference>
<organism evidence="9 10">
    <name type="scientific">Symbiodinium microadriaticum</name>
    <name type="common">Dinoflagellate</name>
    <name type="synonym">Zooxanthella microadriatica</name>
    <dbReference type="NCBI Taxonomy" id="2951"/>
    <lineage>
        <taxon>Eukaryota</taxon>
        <taxon>Sar</taxon>
        <taxon>Alveolata</taxon>
        <taxon>Dinophyceae</taxon>
        <taxon>Suessiales</taxon>
        <taxon>Symbiodiniaceae</taxon>
        <taxon>Symbiodinium</taxon>
    </lineage>
</organism>
<dbReference type="GO" id="GO:0015074">
    <property type="term" value="P:DNA integration"/>
    <property type="evidence" value="ECO:0007669"/>
    <property type="project" value="InterPro"/>
</dbReference>
<keyword evidence="7" id="KW-0812">Transmembrane</keyword>
<dbReference type="PROSITE" id="PS51471">
    <property type="entry name" value="FE2OG_OXY"/>
    <property type="match status" value="1"/>
</dbReference>
<keyword evidence="7" id="KW-1133">Transmembrane helix</keyword>
<protein>
    <recommendedName>
        <fullName evidence="8">Fe2OG dioxygenase domain-containing protein</fullName>
    </recommendedName>
</protein>
<keyword evidence="7" id="KW-0472">Membrane</keyword>
<evidence type="ECO:0000256" key="1">
    <source>
        <dbReference type="ARBA" id="ARBA00001961"/>
    </source>
</evidence>
<name>A0A1Q9C1A1_SYMMI</name>
<reference evidence="9 10" key="1">
    <citation type="submission" date="2016-02" db="EMBL/GenBank/DDBJ databases">
        <title>Genome analysis of coral dinoflagellate symbionts highlights evolutionary adaptations to a symbiotic lifestyle.</title>
        <authorList>
            <person name="Aranda M."/>
            <person name="Li Y."/>
            <person name="Liew Y.J."/>
            <person name="Baumgarten S."/>
            <person name="Simakov O."/>
            <person name="Wilson M."/>
            <person name="Piel J."/>
            <person name="Ashoor H."/>
            <person name="Bougouffa S."/>
            <person name="Bajic V.B."/>
            <person name="Ryu T."/>
            <person name="Ravasi T."/>
            <person name="Bayer T."/>
            <person name="Micklem G."/>
            <person name="Kim H."/>
            <person name="Bhak J."/>
            <person name="Lajeunesse T.C."/>
            <person name="Voolstra C.R."/>
        </authorList>
    </citation>
    <scope>NUCLEOTIDE SEQUENCE [LARGE SCALE GENOMIC DNA]</scope>
    <source>
        <strain evidence="9 10">CCMP2467</strain>
    </source>
</reference>
<dbReference type="GO" id="GO:0005506">
    <property type="term" value="F:iron ion binding"/>
    <property type="evidence" value="ECO:0007669"/>
    <property type="project" value="InterPro"/>
</dbReference>
<evidence type="ECO:0000256" key="4">
    <source>
        <dbReference type="ARBA" id="ARBA00023002"/>
    </source>
</evidence>
<evidence type="ECO:0000313" key="10">
    <source>
        <dbReference type="Proteomes" id="UP000186817"/>
    </source>
</evidence>